<dbReference type="PANTHER" id="PTHR10869:SF241">
    <property type="entry name" value="FE2OG DIOXYGENASE DOMAIN-CONTAINING PROTEIN"/>
    <property type="match status" value="1"/>
</dbReference>
<dbReference type="GO" id="GO:0004656">
    <property type="term" value="F:procollagen-proline 4-dioxygenase activity"/>
    <property type="evidence" value="ECO:0007669"/>
    <property type="project" value="TreeGrafter"/>
</dbReference>
<evidence type="ECO:0000259" key="7">
    <source>
        <dbReference type="SMART" id="SM00702"/>
    </source>
</evidence>
<dbReference type="Gene3D" id="2.60.120.620">
    <property type="entry name" value="q2cbj1_9rhob like domain"/>
    <property type="match status" value="1"/>
</dbReference>
<evidence type="ECO:0000313" key="9">
    <source>
        <dbReference type="Proteomes" id="UP001365542"/>
    </source>
</evidence>
<dbReference type="InterPro" id="IPR044862">
    <property type="entry name" value="Pro_4_hyd_alph_FE2OG_OXY"/>
</dbReference>
<feature type="region of interest" description="Disordered" evidence="6">
    <location>
        <begin position="328"/>
        <end position="347"/>
    </location>
</feature>
<feature type="domain" description="Prolyl 4-hydroxylase alpha subunit" evidence="7">
    <location>
        <begin position="93"/>
        <end position="322"/>
    </location>
</feature>
<sequence>MFNKTPQFLLIFQSKLITARNSSVPLYALRKSCLTQWRPFLTLSSPTLHPGVPAKIEPLFPHLHRKGDPLARPVRRTINFENSKLSKYDDLNAYACVIDDAFTPKECDELLRIAEASSEEGWPIAQVNIGGNMQVMDTSYRKSDRILYDDRALADKLLTRIRPLLQDMELIDPVDAGKGKGPLGWKGTAAQRRGDKFRLTRLNERLRYLRYPVSGFFRMHCDGAYTTPDHKESSLFTFHLYLNDKTGDVPLQGGATRFWDAGAHLKQELSPALMKKRKIEPPEFYDVAPIPGRVLVFQHAFLVHSGEPITAGIKLTIRTDFMYEKVDEEEKKDTVAAPAQIDPKENQ</sequence>
<gene>
    <name evidence="8" type="ORF">TWF694_003612</name>
</gene>
<organism evidence="8 9">
    <name type="scientific">Orbilia ellipsospora</name>
    <dbReference type="NCBI Taxonomy" id="2528407"/>
    <lineage>
        <taxon>Eukaryota</taxon>
        <taxon>Fungi</taxon>
        <taxon>Dikarya</taxon>
        <taxon>Ascomycota</taxon>
        <taxon>Pezizomycotina</taxon>
        <taxon>Orbiliomycetes</taxon>
        <taxon>Orbiliales</taxon>
        <taxon>Orbiliaceae</taxon>
        <taxon>Orbilia</taxon>
    </lineage>
</organism>
<dbReference type="GO" id="GO:0005506">
    <property type="term" value="F:iron ion binding"/>
    <property type="evidence" value="ECO:0007669"/>
    <property type="project" value="InterPro"/>
</dbReference>
<dbReference type="Pfam" id="PF13640">
    <property type="entry name" value="2OG-FeII_Oxy_3"/>
    <property type="match status" value="1"/>
</dbReference>
<dbReference type="SUPFAM" id="SSF51197">
    <property type="entry name" value="Clavaminate synthase-like"/>
    <property type="match status" value="1"/>
</dbReference>
<dbReference type="GO" id="GO:0031418">
    <property type="term" value="F:L-ascorbic acid binding"/>
    <property type="evidence" value="ECO:0007669"/>
    <property type="project" value="InterPro"/>
</dbReference>
<dbReference type="GO" id="GO:0005783">
    <property type="term" value="C:endoplasmic reticulum"/>
    <property type="evidence" value="ECO:0007669"/>
    <property type="project" value="TreeGrafter"/>
</dbReference>
<dbReference type="InterPro" id="IPR045054">
    <property type="entry name" value="P4HA-like"/>
</dbReference>
<dbReference type="SMART" id="SM00702">
    <property type="entry name" value="P4Hc"/>
    <property type="match status" value="1"/>
</dbReference>
<accession>A0AAV9X167</accession>
<dbReference type="InterPro" id="IPR006620">
    <property type="entry name" value="Pro_4_hyd_alph"/>
</dbReference>
<evidence type="ECO:0000256" key="1">
    <source>
        <dbReference type="ARBA" id="ARBA00001961"/>
    </source>
</evidence>
<comment type="cofactor">
    <cofactor evidence="1">
        <name>L-ascorbate</name>
        <dbReference type="ChEBI" id="CHEBI:38290"/>
    </cofactor>
</comment>
<keyword evidence="5" id="KW-0408">Iron</keyword>
<evidence type="ECO:0000256" key="2">
    <source>
        <dbReference type="ARBA" id="ARBA00022723"/>
    </source>
</evidence>
<keyword evidence="2" id="KW-0479">Metal-binding</keyword>
<evidence type="ECO:0000256" key="3">
    <source>
        <dbReference type="ARBA" id="ARBA00022964"/>
    </source>
</evidence>
<keyword evidence="4" id="KW-0560">Oxidoreductase</keyword>
<keyword evidence="3" id="KW-0223">Dioxygenase</keyword>
<protein>
    <recommendedName>
        <fullName evidence="7">Prolyl 4-hydroxylase alpha subunit domain-containing protein</fullName>
    </recommendedName>
</protein>
<dbReference type="PANTHER" id="PTHR10869">
    <property type="entry name" value="PROLYL 4-HYDROXYLASE ALPHA SUBUNIT"/>
    <property type="match status" value="1"/>
</dbReference>
<evidence type="ECO:0000256" key="5">
    <source>
        <dbReference type="ARBA" id="ARBA00023004"/>
    </source>
</evidence>
<evidence type="ECO:0000313" key="8">
    <source>
        <dbReference type="EMBL" id="KAK6530249.1"/>
    </source>
</evidence>
<keyword evidence="9" id="KW-1185">Reference proteome</keyword>
<evidence type="ECO:0000256" key="4">
    <source>
        <dbReference type="ARBA" id="ARBA00023002"/>
    </source>
</evidence>
<proteinExistence type="predicted"/>
<reference evidence="8 9" key="1">
    <citation type="submission" date="2019-10" db="EMBL/GenBank/DDBJ databases">
        <authorList>
            <person name="Palmer J.M."/>
        </authorList>
    </citation>
    <scope>NUCLEOTIDE SEQUENCE [LARGE SCALE GENOMIC DNA]</scope>
    <source>
        <strain evidence="8 9">TWF694</strain>
    </source>
</reference>
<name>A0AAV9X167_9PEZI</name>
<comment type="caution">
    <text evidence="8">The sequence shown here is derived from an EMBL/GenBank/DDBJ whole genome shotgun (WGS) entry which is preliminary data.</text>
</comment>
<evidence type="ECO:0000256" key="6">
    <source>
        <dbReference type="SAM" id="MobiDB-lite"/>
    </source>
</evidence>
<dbReference type="AlphaFoldDB" id="A0AAV9X167"/>
<dbReference type="EMBL" id="JAVHJO010000013">
    <property type="protein sequence ID" value="KAK6530249.1"/>
    <property type="molecule type" value="Genomic_DNA"/>
</dbReference>
<dbReference type="Proteomes" id="UP001365542">
    <property type="component" value="Unassembled WGS sequence"/>
</dbReference>